<name>A0A2P2LR53_RHIMU</name>
<organism evidence="1">
    <name type="scientific">Rhizophora mucronata</name>
    <name type="common">Asiatic mangrove</name>
    <dbReference type="NCBI Taxonomy" id="61149"/>
    <lineage>
        <taxon>Eukaryota</taxon>
        <taxon>Viridiplantae</taxon>
        <taxon>Streptophyta</taxon>
        <taxon>Embryophyta</taxon>
        <taxon>Tracheophyta</taxon>
        <taxon>Spermatophyta</taxon>
        <taxon>Magnoliopsida</taxon>
        <taxon>eudicotyledons</taxon>
        <taxon>Gunneridae</taxon>
        <taxon>Pentapetalae</taxon>
        <taxon>rosids</taxon>
        <taxon>fabids</taxon>
        <taxon>Malpighiales</taxon>
        <taxon>Rhizophoraceae</taxon>
        <taxon>Rhizophora</taxon>
    </lineage>
</organism>
<proteinExistence type="predicted"/>
<reference evidence="1" key="1">
    <citation type="submission" date="2018-02" db="EMBL/GenBank/DDBJ databases">
        <title>Rhizophora mucronata_Transcriptome.</title>
        <authorList>
            <person name="Meera S.P."/>
            <person name="Sreeshan A."/>
            <person name="Augustine A."/>
        </authorList>
    </citation>
    <scope>NUCLEOTIDE SEQUENCE</scope>
    <source>
        <tissue evidence="1">Leaf</tissue>
    </source>
</reference>
<accession>A0A2P2LR53</accession>
<evidence type="ECO:0000313" key="1">
    <source>
        <dbReference type="EMBL" id="MBX20449.1"/>
    </source>
</evidence>
<dbReference type="AlphaFoldDB" id="A0A2P2LR53"/>
<dbReference type="EMBL" id="GGEC01039965">
    <property type="protein sequence ID" value="MBX20449.1"/>
    <property type="molecule type" value="Transcribed_RNA"/>
</dbReference>
<protein>
    <submittedName>
        <fullName evidence="1">Uncharacterized protein</fullName>
    </submittedName>
</protein>
<sequence length="56" mass="6607">MTIMKLTVMHENLLQDYNVLKTIKDAEPMVLFLLKMQHFVPCNRQSPCKARRDSKT</sequence>